<accession>A0A9W8MSN7</accession>
<dbReference type="EMBL" id="JANKHO010001630">
    <property type="protein sequence ID" value="KAJ3500297.1"/>
    <property type="molecule type" value="Genomic_DNA"/>
</dbReference>
<feature type="transmembrane region" description="Helical" evidence="1">
    <location>
        <begin position="40"/>
        <end position="59"/>
    </location>
</feature>
<proteinExistence type="predicted"/>
<reference evidence="2" key="1">
    <citation type="submission" date="2022-07" db="EMBL/GenBank/DDBJ databases">
        <title>Genome Sequence of Agrocybe chaxingu.</title>
        <authorList>
            <person name="Buettner E."/>
        </authorList>
    </citation>
    <scope>NUCLEOTIDE SEQUENCE</scope>
    <source>
        <strain evidence="2">MP-N11</strain>
    </source>
</reference>
<keyword evidence="1" id="KW-1133">Transmembrane helix</keyword>
<keyword evidence="1" id="KW-0812">Transmembrane</keyword>
<gene>
    <name evidence="2" type="ORF">NLJ89_g9863</name>
</gene>
<keyword evidence="3" id="KW-1185">Reference proteome</keyword>
<evidence type="ECO:0000256" key="1">
    <source>
        <dbReference type="SAM" id="Phobius"/>
    </source>
</evidence>
<keyword evidence="1" id="KW-0472">Membrane</keyword>
<dbReference type="AlphaFoldDB" id="A0A9W8MSN7"/>
<protein>
    <submittedName>
        <fullName evidence="2">Uncharacterized protein</fullName>
    </submittedName>
</protein>
<evidence type="ECO:0000313" key="2">
    <source>
        <dbReference type="EMBL" id="KAJ3500297.1"/>
    </source>
</evidence>
<evidence type="ECO:0000313" key="3">
    <source>
        <dbReference type="Proteomes" id="UP001148786"/>
    </source>
</evidence>
<name>A0A9W8MSN7_9AGAR</name>
<comment type="caution">
    <text evidence="2">The sequence shown here is derived from an EMBL/GenBank/DDBJ whole genome shotgun (WGS) entry which is preliminary data.</text>
</comment>
<dbReference type="Proteomes" id="UP001148786">
    <property type="component" value="Unassembled WGS sequence"/>
</dbReference>
<sequence length="119" mass="14013">MPDLKERAFPAACHEKVEGVPLCRKRLEDVDYGSGGDVDIPSLVVLTILRMFFIVFTPMRVRLILDDLYQKRPIFRTRKPLLQQTRLLLHMLVVQAYLDRIPESRRPERDVTAQMWAYE</sequence>
<organism evidence="2 3">
    <name type="scientific">Agrocybe chaxingu</name>
    <dbReference type="NCBI Taxonomy" id="84603"/>
    <lineage>
        <taxon>Eukaryota</taxon>
        <taxon>Fungi</taxon>
        <taxon>Dikarya</taxon>
        <taxon>Basidiomycota</taxon>
        <taxon>Agaricomycotina</taxon>
        <taxon>Agaricomycetes</taxon>
        <taxon>Agaricomycetidae</taxon>
        <taxon>Agaricales</taxon>
        <taxon>Agaricineae</taxon>
        <taxon>Strophariaceae</taxon>
        <taxon>Agrocybe</taxon>
    </lineage>
</organism>